<accession>A0ABQ6BFG5</accession>
<name>A0ABQ6BFG5_9CAUL</name>
<dbReference type="RefSeq" id="WP_284220115.1">
    <property type="nucleotide sequence ID" value="NZ_BSOY01000002.1"/>
</dbReference>
<organism evidence="1 2">
    <name type="scientific">Brevundimonas denitrificans</name>
    <dbReference type="NCBI Taxonomy" id="1443434"/>
    <lineage>
        <taxon>Bacteria</taxon>
        <taxon>Pseudomonadati</taxon>
        <taxon>Pseudomonadota</taxon>
        <taxon>Alphaproteobacteria</taxon>
        <taxon>Caulobacterales</taxon>
        <taxon>Caulobacteraceae</taxon>
        <taxon>Brevundimonas</taxon>
    </lineage>
</organism>
<evidence type="ECO:0000313" key="1">
    <source>
        <dbReference type="EMBL" id="GLS00162.1"/>
    </source>
</evidence>
<dbReference type="EMBL" id="BSOY01000002">
    <property type="protein sequence ID" value="GLS00162.1"/>
    <property type="molecule type" value="Genomic_DNA"/>
</dbReference>
<protein>
    <recommendedName>
        <fullName evidence="3">DksA C4-type domain-containing protein</fullName>
    </recommendedName>
</protein>
<sequence length="98" mass="11216">MADNDLYRRRLVERLEREKADAHQDIARAQADEARARARVAEKAAAIERVLAAREPQADECKRCRFEFGRTSVLRPVPSKSKVARFQCSLCGDEEERA</sequence>
<evidence type="ECO:0000313" key="2">
    <source>
        <dbReference type="Proteomes" id="UP001156921"/>
    </source>
</evidence>
<dbReference type="Proteomes" id="UP001156921">
    <property type="component" value="Unassembled WGS sequence"/>
</dbReference>
<evidence type="ECO:0008006" key="3">
    <source>
        <dbReference type="Google" id="ProtNLM"/>
    </source>
</evidence>
<comment type="caution">
    <text evidence="1">The sequence shown here is derived from an EMBL/GenBank/DDBJ whole genome shotgun (WGS) entry which is preliminary data.</text>
</comment>
<proteinExistence type="predicted"/>
<keyword evidence="2" id="KW-1185">Reference proteome</keyword>
<gene>
    <name evidence="1" type="ORF">GCM10007859_01660</name>
</gene>
<reference evidence="2" key="1">
    <citation type="journal article" date="2019" name="Int. J. Syst. Evol. Microbiol.">
        <title>The Global Catalogue of Microorganisms (GCM) 10K type strain sequencing project: providing services to taxonomists for standard genome sequencing and annotation.</title>
        <authorList>
            <consortium name="The Broad Institute Genomics Platform"/>
            <consortium name="The Broad Institute Genome Sequencing Center for Infectious Disease"/>
            <person name="Wu L."/>
            <person name="Ma J."/>
        </authorList>
    </citation>
    <scope>NUCLEOTIDE SEQUENCE [LARGE SCALE GENOMIC DNA]</scope>
    <source>
        <strain evidence="2">NBRC 110107</strain>
    </source>
</reference>